<reference evidence="4 5" key="1">
    <citation type="submission" date="2019-08" db="EMBL/GenBank/DDBJ databases">
        <title>Bioinformatics analysis of the strain L3 and L5.</title>
        <authorList>
            <person name="Li X."/>
        </authorList>
    </citation>
    <scope>NUCLEOTIDE SEQUENCE [LARGE SCALE GENOMIC DNA]</scope>
    <source>
        <strain evidence="4 5">L3</strain>
    </source>
</reference>
<name>A0A640WAL0_9GAMM</name>
<gene>
    <name evidence="4" type="ORF">F0A16_16895</name>
</gene>
<dbReference type="EMBL" id="VTPX01000011">
    <property type="protein sequence ID" value="KAA0016406.1"/>
    <property type="molecule type" value="Genomic_DNA"/>
</dbReference>
<dbReference type="Gene3D" id="3.40.630.30">
    <property type="match status" value="1"/>
</dbReference>
<sequence>MRSHRDRGAGHRHRRLRAGPAGGVNVADGVSVRWATRDDAASIAGIHVDAWRHNYRGLIDDATLASLDVASKVETWREALVDDTSVFVASRGSNILGWVRIGPFRQTEEARPEVRAMTPGWAELYGFYVSPRAQRQGVGSALWHRAYRWCLDHGYRDVGLWVLAGNVVAIRFYAGCGFRDLELDQNFEIAGQPLVEKLMARGLDSVS</sequence>
<organism evidence="4 5">
    <name type="scientific">Salinicola corii</name>
    <dbReference type="NCBI Taxonomy" id="2606937"/>
    <lineage>
        <taxon>Bacteria</taxon>
        <taxon>Pseudomonadati</taxon>
        <taxon>Pseudomonadota</taxon>
        <taxon>Gammaproteobacteria</taxon>
        <taxon>Oceanospirillales</taxon>
        <taxon>Halomonadaceae</taxon>
        <taxon>Salinicola</taxon>
    </lineage>
</organism>
<keyword evidence="5" id="KW-1185">Reference proteome</keyword>
<dbReference type="PANTHER" id="PTHR13947:SF37">
    <property type="entry name" value="LD18367P"/>
    <property type="match status" value="1"/>
</dbReference>
<evidence type="ECO:0000313" key="4">
    <source>
        <dbReference type="EMBL" id="KAA0016406.1"/>
    </source>
</evidence>
<dbReference type="AlphaFoldDB" id="A0A640WAL0"/>
<proteinExistence type="predicted"/>
<comment type="caution">
    <text evidence="4">The sequence shown here is derived from an EMBL/GenBank/DDBJ whole genome shotgun (WGS) entry which is preliminary data.</text>
</comment>
<feature type="domain" description="N-acetyltransferase" evidence="3">
    <location>
        <begin position="30"/>
        <end position="204"/>
    </location>
</feature>
<evidence type="ECO:0000256" key="2">
    <source>
        <dbReference type="SAM" id="MobiDB-lite"/>
    </source>
</evidence>
<evidence type="ECO:0000259" key="3">
    <source>
        <dbReference type="PROSITE" id="PS51186"/>
    </source>
</evidence>
<dbReference type="Pfam" id="PF00583">
    <property type="entry name" value="Acetyltransf_1"/>
    <property type="match status" value="1"/>
</dbReference>
<dbReference type="CDD" id="cd04301">
    <property type="entry name" value="NAT_SF"/>
    <property type="match status" value="1"/>
</dbReference>
<dbReference type="Proteomes" id="UP000466024">
    <property type="component" value="Unassembled WGS sequence"/>
</dbReference>
<keyword evidence="1 4" id="KW-0808">Transferase</keyword>
<dbReference type="SUPFAM" id="SSF55729">
    <property type="entry name" value="Acyl-CoA N-acyltransferases (Nat)"/>
    <property type="match status" value="1"/>
</dbReference>
<feature type="region of interest" description="Disordered" evidence="2">
    <location>
        <begin position="1"/>
        <end position="21"/>
    </location>
</feature>
<dbReference type="GO" id="GO:0008080">
    <property type="term" value="F:N-acetyltransferase activity"/>
    <property type="evidence" value="ECO:0007669"/>
    <property type="project" value="InterPro"/>
</dbReference>
<evidence type="ECO:0000256" key="1">
    <source>
        <dbReference type="ARBA" id="ARBA00022679"/>
    </source>
</evidence>
<protein>
    <submittedName>
        <fullName evidence="4">GNAT family N-acetyltransferase</fullName>
    </submittedName>
</protein>
<dbReference type="InterPro" id="IPR000182">
    <property type="entry name" value="GNAT_dom"/>
</dbReference>
<dbReference type="PANTHER" id="PTHR13947">
    <property type="entry name" value="GNAT FAMILY N-ACETYLTRANSFERASE"/>
    <property type="match status" value="1"/>
</dbReference>
<dbReference type="InterPro" id="IPR050769">
    <property type="entry name" value="NAT_camello-type"/>
</dbReference>
<accession>A0A640WAL0</accession>
<feature type="compositionally biased region" description="Basic residues" evidence="2">
    <location>
        <begin position="1"/>
        <end position="17"/>
    </location>
</feature>
<dbReference type="PROSITE" id="PS51186">
    <property type="entry name" value="GNAT"/>
    <property type="match status" value="1"/>
</dbReference>
<dbReference type="InterPro" id="IPR016181">
    <property type="entry name" value="Acyl_CoA_acyltransferase"/>
</dbReference>
<evidence type="ECO:0000313" key="5">
    <source>
        <dbReference type="Proteomes" id="UP000466024"/>
    </source>
</evidence>